<proteinExistence type="predicted"/>
<comment type="caution">
    <text evidence="1">The sequence shown here is derived from an EMBL/GenBank/DDBJ whole genome shotgun (WGS) entry which is preliminary data.</text>
</comment>
<accession>A0A4C1V118</accession>
<gene>
    <name evidence="1" type="ORF">EVAR_24617_1</name>
</gene>
<keyword evidence="2" id="KW-1185">Reference proteome</keyword>
<organism evidence="1 2">
    <name type="scientific">Eumeta variegata</name>
    <name type="common">Bagworm moth</name>
    <name type="synonym">Eumeta japonica</name>
    <dbReference type="NCBI Taxonomy" id="151549"/>
    <lineage>
        <taxon>Eukaryota</taxon>
        <taxon>Metazoa</taxon>
        <taxon>Ecdysozoa</taxon>
        <taxon>Arthropoda</taxon>
        <taxon>Hexapoda</taxon>
        <taxon>Insecta</taxon>
        <taxon>Pterygota</taxon>
        <taxon>Neoptera</taxon>
        <taxon>Endopterygota</taxon>
        <taxon>Lepidoptera</taxon>
        <taxon>Glossata</taxon>
        <taxon>Ditrysia</taxon>
        <taxon>Tineoidea</taxon>
        <taxon>Psychidae</taxon>
        <taxon>Oiketicinae</taxon>
        <taxon>Eumeta</taxon>
    </lineage>
</organism>
<dbReference type="EMBL" id="BGZK01000260">
    <property type="protein sequence ID" value="GBP32453.1"/>
    <property type="molecule type" value="Genomic_DNA"/>
</dbReference>
<evidence type="ECO:0000313" key="2">
    <source>
        <dbReference type="Proteomes" id="UP000299102"/>
    </source>
</evidence>
<name>A0A4C1V118_EUMVA</name>
<reference evidence="1 2" key="1">
    <citation type="journal article" date="2019" name="Commun. Biol.">
        <title>The bagworm genome reveals a unique fibroin gene that provides high tensile strength.</title>
        <authorList>
            <person name="Kono N."/>
            <person name="Nakamura H."/>
            <person name="Ohtoshi R."/>
            <person name="Tomita M."/>
            <person name="Numata K."/>
            <person name="Arakawa K."/>
        </authorList>
    </citation>
    <scope>NUCLEOTIDE SEQUENCE [LARGE SCALE GENOMIC DNA]</scope>
</reference>
<dbReference type="AlphaFoldDB" id="A0A4C1V118"/>
<sequence length="149" mass="16569">MAPRTTAPRALPVGRRWVSHSLCVARSTLSRWPWTSSSFNVVHLSVRNPGCGRSTFTLTGFFSHRVCDVKIYNPTDVAARTRVAAVTRILINIHMRVCINIHEQISAGVAKKYKHQVLSSKFQPKFALGGKAGTWDRSCGLVQVQVHES</sequence>
<evidence type="ECO:0000313" key="1">
    <source>
        <dbReference type="EMBL" id="GBP32453.1"/>
    </source>
</evidence>
<protein>
    <submittedName>
        <fullName evidence="1">Uncharacterized protein</fullName>
    </submittedName>
</protein>
<dbReference type="Proteomes" id="UP000299102">
    <property type="component" value="Unassembled WGS sequence"/>
</dbReference>